<evidence type="ECO:0000256" key="1">
    <source>
        <dbReference type="SAM" id="MobiDB-lite"/>
    </source>
</evidence>
<feature type="region of interest" description="Disordered" evidence="1">
    <location>
        <begin position="35"/>
        <end position="54"/>
    </location>
</feature>
<evidence type="ECO:0000313" key="3">
    <source>
        <dbReference type="Proteomes" id="UP001500879"/>
    </source>
</evidence>
<proteinExistence type="predicted"/>
<protein>
    <submittedName>
        <fullName evidence="2">Uncharacterized protein</fullName>
    </submittedName>
</protein>
<keyword evidence="3" id="KW-1185">Reference proteome</keyword>
<organism evidence="2 3">
    <name type="scientific">Streptomyces luteireticuli</name>
    <dbReference type="NCBI Taxonomy" id="173858"/>
    <lineage>
        <taxon>Bacteria</taxon>
        <taxon>Bacillati</taxon>
        <taxon>Actinomycetota</taxon>
        <taxon>Actinomycetes</taxon>
        <taxon>Kitasatosporales</taxon>
        <taxon>Streptomycetaceae</taxon>
        <taxon>Streptomyces</taxon>
    </lineage>
</organism>
<sequence>MTTTPKTGTHVHVYEHPEDFWTEVFEVIDKREEVIADDGETRDHPEVPLTPTQRDAVITRLGYQRTGPWTVADTPTEAPVKPIPENPFRAAL</sequence>
<comment type="caution">
    <text evidence="2">The sequence shown here is derived from an EMBL/GenBank/DDBJ whole genome shotgun (WGS) entry which is preliminary data.</text>
</comment>
<evidence type="ECO:0000313" key="2">
    <source>
        <dbReference type="EMBL" id="GAA0406079.1"/>
    </source>
</evidence>
<feature type="region of interest" description="Disordered" evidence="1">
    <location>
        <begin position="67"/>
        <end position="92"/>
    </location>
</feature>
<accession>A0ABN0YRV8</accession>
<dbReference type="RefSeq" id="WP_344023993.1">
    <property type="nucleotide sequence ID" value="NZ_BAAABX010000032.1"/>
</dbReference>
<gene>
    <name evidence="2" type="ORF">GCM10010357_28790</name>
</gene>
<dbReference type="Proteomes" id="UP001500879">
    <property type="component" value="Unassembled WGS sequence"/>
</dbReference>
<reference evidence="2 3" key="1">
    <citation type="journal article" date="2019" name="Int. J. Syst. Evol. Microbiol.">
        <title>The Global Catalogue of Microorganisms (GCM) 10K type strain sequencing project: providing services to taxonomists for standard genome sequencing and annotation.</title>
        <authorList>
            <consortium name="The Broad Institute Genomics Platform"/>
            <consortium name="The Broad Institute Genome Sequencing Center for Infectious Disease"/>
            <person name="Wu L."/>
            <person name="Ma J."/>
        </authorList>
    </citation>
    <scope>NUCLEOTIDE SEQUENCE [LARGE SCALE GENOMIC DNA]</scope>
    <source>
        <strain evidence="2 3">JCM 4788</strain>
    </source>
</reference>
<feature type="compositionally biased region" description="Basic and acidic residues" evidence="1">
    <location>
        <begin position="35"/>
        <end position="46"/>
    </location>
</feature>
<dbReference type="EMBL" id="BAAABX010000032">
    <property type="protein sequence ID" value="GAA0406079.1"/>
    <property type="molecule type" value="Genomic_DNA"/>
</dbReference>
<name>A0ABN0YRV8_9ACTN</name>